<keyword evidence="2" id="KW-1185">Reference proteome</keyword>
<dbReference type="PANTHER" id="PTHR34222:SF79">
    <property type="entry name" value="RETROVIRUS-RELATED POL POLYPROTEIN FROM TRANSPOSON TNT 1-94"/>
    <property type="match status" value="1"/>
</dbReference>
<dbReference type="Proteomes" id="UP000595140">
    <property type="component" value="Unassembled WGS sequence"/>
</dbReference>
<dbReference type="AlphaFoldDB" id="A0A484M7V7"/>
<evidence type="ECO:0000313" key="2">
    <source>
        <dbReference type="Proteomes" id="UP000595140"/>
    </source>
</evidence>
<organism evidence="1 2">
    <name type="scientific">Cuscuta campestris</name>
    <dbReference type="NCBI Taxonomy" id="132261"/>
    <lineage>
        <taxon>Eukaryota</taxon>
        <taxon>Viridiplantae</taxon>
        <taxon>Streptophyta</taxon>
        <taxon>Embryophyta</taxon>
        <taxon>Tracheophyta</taxon>
        <taxon>Spermatophyta</taxon>
        <taxon>Magnoliopsida</taxon>
        <taxon>eudicotyledons</taxon>
        <taxon>Gunneridae</taxon>
        <taxon>Pentapetalae</taxon>
        <taxon>asterids</taxon>
        <taxon>lamiids</taxon>
        <taxon>Solanales</taxon>
        <taxon>Convolvulaceae</taxon>
        <taxon>Cuscuteae</taxon>
        <taxon>Cuscuta</taxon>
        <taxon>Cuscuta subgen. Grammica</taxon>
        <taxon>Cuscuta sect. Cleistogrammica</taxon>
    </lineage>
</organism>
<accession>A0A484M7V7</accession>
<dbReference type="OrthoDB" id="1226185at2759"/>
<name>A0A484M7V7_9ASTE</name>
<proteinExistence type="predicted"/>
<protein>
    <submittedName>
        <fullName evidence="1">Uncharacterized protein</fullName>
    </submittedName>
</protein>
<evidence type="ECO:0000313" key="1">
    <source>
        <dbReference type="EMBL" id="VFQ84852.1"/>
    </source>
</evidence>
<gene>
    <name evidence="1" type="ORF">CCAM_LOCUS26628</name>
</gene>
<reference evidence="1 2" key="1">
    <citation type="submission" date="2018-04" db="EMBL/GenBank/DDBJ databases">
        <authorList>
            <person name="Vogel A."/>
        </authorList>
    </citation>
    <scope>NUCLEOTIDE SEQUENCE [LARGE SCALE GENOMIC DNA]</scope>
</reference>
<dbReference type="PANTHER" id="PTHR34222">
    <property type="entry name" value="GAG_PRE-INTEGRS DOMAIN-CONTAINING PROTEIN"/>
    <property type="match status" value="1"/>
</dbReference>
<sequence>MTSNPNSGNFASSDPLYFHPSDHPGLLLVSKQFNELDEWFGQSNGAMLYQLQKEISSTSQGNLDIAAYYTKLKKSWDELNDITKFPNCTCGAIQALLKHDQDHKLIQLLMGLNSAYTTTRGNLLMMKPLPTVAQAYNLLIHEEK</sequence>
<dbReference type="EMBL" id="OOIL02002808">
    <property type="protein sequence ID" value="VFQ84852.1"/>
    <property type="molecule type" value="Genomic_DNA"/>
</dbReference>